<dbReference type="InterPro" id="IPR050490">
    <property type="entry name" value="Bact_solute-bd_prot1"/>
</dbReference>
<dbReference type="InterPro" id="IPR006059">
    <property type="entry name" value="SBP"/>
</dbReference>
<gene>
    <name evidence="1" type="ORF">D7M11_00205</name>
</gene>
<dbReference type="PANTHER" id="PTHR43649">
    <property type="entry name" value="ARABINOSE-BINDING PROTEIN-RELATED"/>
    <property type="match status" value="1"/>
</dbReference>
<accession>A0A3B0CNA2</accession>
<dbReference type="Proteomes" id="UP000282311">
    <property type="component" value="Unassembled WGS sequence"/>
</dbReference>
<dbReference type="AlphaFoldDB" id="A0A3B0CNA2"/>
<reference evidence="1 2" key="1">
    <citation type="journal article" date="2007" name="Int. J. Syst. Evol. Microbiol.">
        <title>Paenibacillus ginsengarvi sp. nov., isolated from soil from ginseng cultivation.</title>
        <authorList>
            <person name="Yoon M.H."/>
            <person name="Ten L.N."/>
            <person name="Im W.T."/>
        </authorList>
    </citation>
    <scope>NUCLEOTIDE SEQUENCE [LARGE SCALE GENOMIC DNA]</scope>
    <source>
        <strain evidence="1 2">KCTC 13059</strain>
    </source>
</reference>
<dbReference type="EMBL" id="RBAH01000001">
    <property type="protein sequence ID" value="RKN86430.1"/>
    <property type="molecule type" value="Genomic_DNA"/>
</dbReference>
<keyword evidence="2" id="KW-1185">Reference proteome</keyword>
<dbReference type="Pfam" id="PF01547">
    <property type="entry name" value="SBP_bac_1"/>
    <property type="match status" value="1"/>
</dbReference>
<name>A0A3B0CNA2_9BACL</name>
<dbReference type="SUPFAM" id="SSF53850">
    <property type="entry name" value="Periplasmic binding protein-like II"/>
    <property type="match status" value="1"/>
</dbReference>
<comment type="caution">
    <text evidence="1">The sequence shown here is derived from an EMBL/GenBank/DDBJ whole genome shotgun (WGS) entry which is preliminary data.</text>
</comment>
<organism evidence="1 2">
    <name type="scientific">Paenibacillus ginsengarvi</name>
    <dbReference type="NCBI Taxonomy" id="400777"/>
    <lineage>
        <taxon>Bacteria</taxon>
        <taxon>Bacillati</taxon>
        <taxon>Bacillota</taxon>
        <taxon>Bacilli</taxon>
        <taxon>Bacillales</taxon>
        <taxon>Paenibacillaceae</taxon>
        <taxon>Paenibacillus</taxon>
    </lineage>
</organism>
<dbReference type="PANTHER" id="PTHR43649:SF12">
    <property type="entry name" value="DIACETYLCHITOBIOSE BINDING PROTEIN DASA"/>
    <property type="match status" value="1"/>
</dbReference>
<protein>
    <submittedName>
        <fullName evidence="1">Extracellular solute-binding protein</fullName>
    </submittedName>
</protein>
<evidence type="ECO:0000313" key="2">
    <source>
        <dbReference type="Proteomes" id="UP000282311"/>
    </source>
</evidence>
<proteinExistence type="predicted"/>
<dbReference type="Gene3D" id="3.40.190.10">
    <property type="entry name" value="Periplasmic binding protein-like II"/>
    <property type="match status" value="1"/>
</dbReference>
<evidence type="ECO:0000313" key="1">
    <source>
        <dbReference type="EMBL" id="RKN86430.1"/>
    </source>
</evidence>
<sequence>MATGNPLLKIQCTKFSLIRTARIAGEKYTIASLHTDSSCPIQYDRSGEEVNALTMRISFSNLAPGRHRMNPVGKGGSTMNKWTKNAYSVSGIAALTLLAGLLGGCAAKSGTPGGESVQPPATADTVKKAPAIDTSPVTLKLFFTTGFDDKDIQSLIVEPVAKKHPNITVKVVKPGTGTTIQELVAAGDIPDIVFTWNGDLGLFKELGLLEDLTPLAGKIGLDLKKFDPTVLDAIRIVMDNQLSAIPFAVNFNATYYNKDIFDKFGVAYPKDGMFWDELIPLAEKLSRSENGIRYRGLDPENINRMSMPLSLTMLDPKTDKPVVSSDSWRSVFELAKRIWDIPNNKPDKLNGTGRTQFMNDKNVAMLPVQNILNLGLEAAEKNGLNWDMAQYPSYKNKPNVYGHVDTHIFAVTKTSKYKDQAMQLLGVITSDEVQRLSTRTTARLSSLKDMELRKQLGADMAFLKGKHLEAVFKSTPAPAPAFSTLENSARPLLHKGFEAYFNGTDVNTVIRDTEAEMNQLVSASRKKITSGIGR</sequence>